<feature type="domain" description="ABC transporter" evidence="1">
    <location>
        <begin position="1"/>
        <end position="82"/>
    </location>
</feature>
<dbReference type="PANTHER" id="PTHR24221:SF276">
    <property type="entry name" value="ABC TRANSPORTER, ATP-BINDING_PERMEASE PROTEIN"/>
    <property type="match status" value="1"/>
</dbReference>
<organism evidence="2 3">
    <name type="scientific">Alkalihalophilus pseudofirmus</name>
    <name type="common">Bacillus pseudofirmus</name>
    <dbReference type="NCBI Taxonomy" id="79885"/>
    <lineage>
        <taxon>Bacteria</taxon>
        <taxon>Bacillati</taxon>
        <taxon>Bacillota</taxon>
        <taxon>Bacilli</taxon>
        <taxon>Bacillales</taxon>
        <taxon>Bacillaceae</taxon>
        <taxon>Alkalihalophilus</taxon>
    </lineage>
</organism>
<dbReference type="Gene3D" id="3.40.50.300">
    <property type="entry name" value="P-loop containing nucleotide triphosphate hydrolases"/>
    <property type="match status" value="1"/>
</dbReference>
<proteinExistence type="predicted"/>
<gene>
    <name evidence="2" type="ORF">RYX45_22750</name>
</gene>
<dbReference type="InterPro" id="IPR003439">
    <property type="entry name" value="ABC_transporter-like_ATP-bd"/>
</dbReference>
<keyword evidence="2" id="KW-0547">Nucleotide-binding</keyword>
<evidence type="ECO:0000313" key="2">
    <source>
        <dbReference type="EMBL" id="MDV2887988.1"/>
    </source>
</evidence>
<evidence type="ECO:0000313" key="3">
    <source>
        <dbReference type="Proteomes" id="UP001285636"/>
    </source>
</evidence>
<dbReference type="RefSeq" id="WP_323468068.1">
    <property type="nucleotide sequence ID" value="NZ_JAWJAY010000768.1"/>
</dbReference>
<dbReference type="GO" id="GO:0016887">
    <property type="term" value="F:ATP hydrolysis activity"/>
    <property type="evidence" value="ECO:0007669"/>
    <property type="project" value="InterPro"/>
</dbReference>
<feature type="non-terminal residue" evidence="2">
    <location>
        <position position="87"/>
    </location>
</feature>
<dbReference type="Pfam" id="PF00005">
    <property type="entry name" value="ABC_tran"/>
    <property type="match status" value="1"/>
</dbReference>
<dbReference type="InterPro" id="IPR039421">
    <property type="entry name" value="Type_1_exporter"/>
</dbReference>
<sequence>IGSTGSGKSTLVGLIPRFYDATQGTVKVGGEDVTAIKPKTLREKIAFVPQKNILFTGSVADNIRWGKEDAGQNEMEEAAKIAGAHDF</sequence>
<accession>A0AAJ2NT78</accession>
<dbReference type="InterPro" id="IPR027417">
    <property type="entry name" value="P-loop_NTPase"/>
</dbReference>
<dbReference type="Proteomes" id="UP001285636">
    <property type="component" value="Unassembled WGS sequence"/>
</dbReference>
<dbReference type="GO" id="GO:0005524">
    <property type="term" value="F:ATP binding"/>
    <property type="evidence" value="ECO:0007669"/>
    <property type="project" value="UniProtKB-KW"/>
</dbReference>
<keyword evidence="2" id="KW-0067">ATP-binding</keyword>
<comment type="caution">
    <text evidence="2">The sequence shown here is derived from an EMBL/GenBank/DDBJ whole genome shotgun (WGS) entry which is preliminary data.</text>
</comment>
<dbReference type="EMBL" id="JAWJAY010000768">
    <property type="protein sequence ID" value="MDV2887988.1"/>
    <property type="molecule type" value="Genomic_DNA"/>
</dbReference>
<name>A0AAJ2NT78_ALKPS</name>
<dbReference type="PANTHER" id="PTHR24221">
    <property type="entry name" value="ATP-BINDING CASSETTE SUB-FAMILY B"/>
    <property type="match status" value="1"/>
</dbReference>
<evidence type="ECO:0000259" key="1">
    <source>
        <dbReference type="Pfam" id="PF00005"/>
    </source>
</evidence>
<dbReference type="SUPFAM" id="SSF52540">
    <property type="entry name" value="P-loop containing nucleoside triphosphate hydrolases"/>
    <property type="match status" value="1"/>
</dbReference>
<protein>
    <submittedName>
        <fullName evidence="2">ATP-binding cassette domain-containing protein</fullName>
    </submittedName>
</protein>
<feature type="non-terminal residue" evidence="2">
    <location>
        <position position="1"/>
    </location>
</feature>
<dbReference type="GO" id="GO:0042626">
    <property type="term" value="F:ATPase-coupled transmembrane transporter activity"/>
    <property type="evidence" value="ECO:0007669"/>
    <property type="project" value="TreeGrafter"/>
</dbReference>
<dbReference type="AlphaFoldDB" id="A0AAJ2NT78"/>
<reference evidence="2" key="1">
    <citation type="submission" date="2023-10" db="EMBL/GenBank/DDBJ databases">
        <title>Screening of Alkalihalophilus pseudofirmusBZ-TG-HK211 and Its Alleviation of Salt Stress on Rapeseed Growth.</title>
        <authorList>
            <person name="Zhao B."/>
            <person name="Guo T."/>
        </authorList>
    </citation>
    <scope>NUCLEOTIDE SEQUENCE</scope>
    <source>
        <strain evidence="2">BZ-TG-HK211</strain>
    </source>
</reference>